<dbReference type="EMBL" id="QGGU01000013">
    <property type="protein sequence ID" value="PWK46332.1"/>
    <property type="molecule type" value="Genomic_DNA"/>
</dbReference>
<dbReference type="SUPFAM" id="SSF50447">
    <property type="entry name" value="Translation proteins"/>
    <property type="match status" value="1"/>
</dbReference>
<proteinExistence type="predicted"/>
<protein>
    <submittedName>
        <fullName evidence="1">tRNA synthetase class II (A)</fullName>
    </submittedName>
</protein>
<dbReference type="Proteomes" id="UP000245790">
    <property type="component" value="Unassembled WGS sequence"/>
</dbReference>
<evidence type="ECO:0000313" key="1">
    <source>
        <dbReference type="EMBL" id="PWK46332.1"/>
    </source>
</evidence>
<gene>
    <name evidence="1" type="ORF">C8D97_11315</name>
</gene>
<evidence type="ECO:0000313" key="2">
    <source>
        <dbReference type="Proteomes" id="UP000245790"/>
    </source>
</evidence>
<dbReference type="RefSeq" id="WP_245411477.1">
    <property type="nucleotide sequence ID" value="NZ_QGGU01000013.1"/>
</dbReference>
<dbReference type="Gene3D" id="2.40.30.130">
    <property type="match status" value="1"/>
</dbReference>
<dbReference type="GO" id="GO:0004812">
    <property type="term" value="F:aminoacyl-tRNA ligase activity"/>
    <property type="evidence" value="ECO:0007669"/>
    <property type="project" value="UniProtKB-KW"/>
</dbReference>
<keyword evidence="2" id="KW-1185">Reference proteome</keyword>
<organism evidence="1 2">
    <name type="scientific">Pleionea mediterranea</name>
    <dbReference type="NCBI Taxonomy" id="523701"/>
    <lineage>
        <taxon>Bacteria</taxon>
        <taxon>Pseudomonadati</taxon>
        <taxon>Pseudomonadota</taxon>
        <taxon>Gammaproteobacteria</taxon>
        <taxon>Oceanospirillales</taxon>
        <taxon>Pleioneaceae</taxon>
        <taxon>Pleionea</taxon>
    </lineage>
</organism>
<dbReference type="InterPro" id="IPR009000">
    <property type="entry name" value="Transl_B-barrel_sf"/>
</dbReference>
<accession>A0A316FE41</accession>
<dbReference type="AlphaFoldDB" id="A0A316FE41"/>
<name>A0A316FE41_9GAMM</name>
<sequence length="48" mass="5344">MSTQPLFQQDSYLTQCETQIIRVCDDGVVLDQTVFYPLGGGQPGDSEY</sequence>
<keyword evidence="1" id="KW-0030">Aminoacyl-tRNA synthetase</keyword>
<reference evidence="1 2" key="1">
    <citation type="submission" date="2018-05" db="EMBL/GenBank/DDBJ databases">
        <title>Genomic Encyclopedia of Type Strains, Phase IV (KMG-IV): sequencing the most valuable type-strain genomes for metagenomic binning, comparative biology and taxonomic classification.</title>
        <authorList>
            <person name="Goeker M."/>
        </authorList>
    </citation>
    <scope>NUCLEOTIDE SEQUENCE [LARGE SCALE GENOMIC DNA]</scope>
    <source>
        <strain evidence="1 2">DSM 25350</strain>
    </source>
</reference>
<keyword evidence="1" id="KW-0436">Ligase</keyword>
<comment type="caution">
    <text evidence="1">The sequence shown here is derived from an EMBL/GenBank/DDBJ whole genome shotgun (WGS) entry which is preliminary data.</text>
</comment>